<evidence type="ECO:0000313" key="1">
    <source>
        <dbReference type="EMBL" id="MEY9456055.1"/>
    </source>
</evidence>
<keyword evidence="2" id="KW-1185">Reference proteome</keyword>
<dbReference type="Proteomes" id="UP001565369">
    <property type="component" value="Unassembled WGS sequence"/>
</dbReference>
<sequence length="57" mass="5923">MIAAYQTRIAAARADMTRFGAGGVPALVVGEGAGRRLLDGSMLFGRFDLLAAQLRAA</sequence>
<reference evidence="1 2" key="1">
    <citation type="submission" date="2024-07" db="EMBL/GenBank/DDBJ databases">
        <title>Genomic Encyclopedia of Type Strains, Phase V (KMG-V): Genome sequencing to study the core and pangenomes of soil and plant-associated prokaryotes.</title>
        <authorList>
            <person name="Whitman W."/>
        </authorList>
    </citation>
    <scope>NUCLEOTIDE SEQUENCE [LARGE SCALE GENOMIC DNA]</scope>
    <source>
        <strain evidence="1 2">USDA 152</strain>
    </source>
</reference>
<dbReference type="EMBL" id="JBGBZJ010000003">
    <property type="protein sequence ID" value="MEY9456055.1"/>
    <property type="molecule type" value="Genomic_DNA"/>
</dbReference>
<protein>
    <submittedName>
        <fullName evidence="1">Protein-disulfide isomerase-like protein with CxxC motif</fullName>
    </submittedName>
</protein>
<evidence type="ECO:0000313" key="2">
    <source>
        <dbReference type="Proteomes" id="UP001565369"/>
    </source>
</evidence>
<organism evidence="1 2">
    <name type="scientific">Bradyrhizobium ottawaense</name>
    <dbReference type="NCBI Taxonomy" id="931866"/>
    <lineage>
        <taxon>Bacteria</taxon>
        <taxon>Pseudomonadati</taxon>
        <taxon>Pseudomonadota</taxon>
        <taxon>Alphaproteobacteria</taxon>
        <taxon>Hyphomicrobiales</taxon>
        <taxon>Nitrobacteraceae</taxon>
        <taxon>Bradyrhizobium</taxon>
    </lineage>
</organism>
<proteinExistence type="predicted"/>
<accession>A0ABV4FWR7</accession>
<name>A0ABV4FWR7_9BRAD</name>
<gene>
    <name evidence="1" type="ORF">ABIG07_005003</name>
</gene>
<comment type="caution">
    <text evidence="1">The sequence shown here is derived from an EMBL/GenBank/DDBJ whole genome shotgun (WGS) entry which is preliminary data.</text>
</comment>